<protein>
    <submittedName>
        <fullName evidence="2">Uncharacterized protein</fullName>
    </submittedName>
</protein>
<reference evidence="2" key="1">
    <citation type="journal article" date="2023" name="Mol. Phylogenet. Evol.">
        <title>Genome-scale phylogeny and comparative genomics of the fungal order Sordariales.</title>
        <authorList>
            <person name="Hensen N."/>
            <person name="Bonometti L."/>
            <person name="Westerberg I."/>
            <person name="Brannstrom I.O."/>
            <person name="Guillou S."/>
            <person name="Cros-Aarteil S."/>
            <person name="Calhoun S."/>
            <person name="Haridas S."/>
            <person name="Kuo A."/>
            <person name="Mondo S."/>
            <person name="Pangilinan J."/>
            <person name="Riley R."/>
            <person name="LaButti K."/>
            <person name="Andreopoulos B."/>
            <person name="Lipzen A."/>
            <person name="Chen C."/>
            <person name="Yan M."/>
            <person name="Daum C."/>
            <person name="Ng V."/>
            <person name="Clum A."/>
            <person name="Steindorff A."/>
            <person name="Ohm R.A."/>
            <person name="Martin F."/>
            <person name="Silar P."/>
            <person name="Natvig D.O."/>
            <person name="Lalanne C."/>
            <person name="Gautier V."/>
            <person name="Ament-Velasquez S.L."/>
            <person name="Kruys A."/>
            <person name="Hutchinson M.I."/>
            <person name="Powell A.J."/>
            <person name="Barry K."/>
            <person name="Miller A.N."/>
            <person name="Grigoriev I.V."/>
            <person name="Debuchy R."/>
            <person name="Gladieux P."/>
            <person name="Hiltunen Thoren M."/>
            <person name="Johannesson H."/>
        </authorList>
    </citation>
    <scope>NUCLEOTIDE SEQUENCE</scope>
    <source>
        <strain evidence="2">CBS 955.72</strain>
    </source>
</reference>
<comment type="caution">
    <text evidence="2">The sequence shown here is derived from an EMBL/GenBank/DDBJ whole genome shotgun (WGS) entry which is preliminary data.</text>
</comment>
<evidence type="ECO:0000256" key="1">
    <source>
        <dbReference type="SAM" id="MobiDB-lite"/>
    </source>
</evidence>
<gene>
    <name evidence="2" type="ORF">B0T25DRAFT_254750</name>
</gene>
<evidence type="ECO:0000313" key="3">
    <source>
        <dbReference type="Proteomes" id="UP001275084"/>
    </source>
</evidence>
<sequence>MGNSFPARSVNLPHNSRNIAGPQPGSKRKSPATDGDGDGRPAKRQRASSQAQSRLPPDFRQWQDQSLEAITNDAAAISDEAEIRAIAGTDTAAASANDEAKLGILAVDWMGVKYVGQPRGTPITPPPWFQRDRVFHPQRPIAWIMNWGLQKIPRPRTMTDDLIENMSPEKRAEYIWDKHGVDLGEEEELDEGEDEQEEDDQGEDGEEEEDDDDEYIGQDEYSEEDEYIQEDEFVDGDECTEEDEEEYNAKP</sequence>
<dbReference type="Proteomes" id="UP001275084">
    <property type="component" value="Unassembled WGS sequence"/>
</dbReference>
<proteinExistence type="predicted"/>
<evidence type="ECO:0000313" key="2">
    <source>
        <dbReference type="EMBL" id="KAK3349982.1"/>
    </source>
</evidence>
<keyword evidence="3" id="KW-1185">Reference proteome</keyword>
<name>A0AAJ0HFR6_9PEZI</name>
<dbReference type="EMBL" id="JAUIQD010000005">
    <property type="protein sequence ID" value="KAK3349982.1"/>
    <property type="molecule type" value="Genomic_DNA"/>
</dbReference>
<accession>A0AAJ0HFR6</accession>
<feature type="region of interest" description="Disordered" evidence="1">
    <location>
        <begin position="184"/>
        <end position="251"/>
    </location>
</feature>
<feature type="region of interest" description="Disordered" evidence="1">
    <location>
        <begin position="1"/>
        <end position="59"/>
    </location>
</feature>
<organism evidence="2 3">
    <name type="scientific">Lasiosphaeria hispida</name>
    <dbReference type="NCBI Taxonomy" id="260671"/>
    <lineage>
        <taxon>Eukaryota</taxon>
        <taxon>Fungi</taxon>
        <taxon>Dikarya</taxon>
        <taxon>Ascomycota</taxon>
        <taxon>Pezizomycotina</taxon>
        <taxon>Sordariomycetes</taxon>
        <taxon>Sordariomycetidae</taxon>
        <taxon>Sordariales</taxon>
        <taxon>Lasiosphaeriaceae</taxon>
        <taxon>Lasiosphaeria</taxon>
    </lineage>
</organism>
<dbReference type="AlphaFoldDB" id="A0AAJ0HFR6"/>
<reference evidence="2" key="2">
    <citation type="submission" date="2023-06" db="EMBL/GenBank/DDBJ databases">
        <authorList>
            <consortium name="Lawrence Berkeley National Laboratory"/>
            <person name="Haridas S."/>
            <person name="Hensen N."/>
            <person name="Bonometti L."/>
            <person name="Westerberg I."/>
            <person name="Brannstrom I.O."/>
            <person name="Guillou S."/>
            <person name="Cros-Aarteil S."/>
            <person name="Calhoun S."/>
            <person name="Kuo A."/>
            <person name="Mondo S."/>
            <person name="Pangilinan J."/>
            <person name="Riley R."/>
            <person name="Labutti K."/>
            <person name="Andreopoulos B."/>
            <person name="Lipzen A."/>
            <person name="Chen C."/>
            <person name="Yanf M."/>
            <person name="Daum C."/>
            <person name="Ng V."/>
            <person name="Clum A."/>
            <person name="Steindorff A."/>
            <person name="Ohm R."/>
            <person name="Martin F."/>
            <person name="Silar P."/>
            <person name="Natvig D."/>
            <person name="Lalanne C."/>
            <person name="Gautier V."/>
            <person name="Ament-Velasquez S.L."/>
            <person name="Kruys A."/>
            <person name="Hutchinson M.I."/>
            <person name="Powell A.J."/>
            <person name="Barry K."/>
            <person name="Miller A.N."/>
            <person name="Grigoriev I.V."/>
            <person name="Debuchy R."/>
            <person name="Gladieux P."/>
            <person name="Thoren M.H."/>
            <person name="Johannesson H."/>
        </authorList>
    </citation>
    <scope>NUCLEOTIDE SEQUENCE</scope>
    <source>
        <strain evidence="2">CBS 955.72</strain>
    </source>
</reference>